<organism evidence="1 2">
    <name type="scientific">Rathayibacter oskolensis</name>
    <dbReference type="NCBI Taxonomy" id="1891671"/>
    <lineage>
        <taxon>Bacteria</taxon>
        <taxon>Bacillati</taxon>
        <taxon>Actinomycetota</taxon>
        <taxon>Actinomycetes</taxon>
        <taxon>Micrococcales</taxon>
        <taxon>Microbacteriaceae</taxon>
        <taxon>Rathayibacter</taxon>
    </lineage>
</organism>
<evidence type="ECO:0000313" key="1">
    <source>
        <dbReference type="EMBL" id="SMH43034.1"/>
    </source>
</evidence>
<accession>A0A1X7NXN4</accession>
<proteinExistence type="predicted"/>
<reference evidence="2" key="1">
    <citation type="submission" date="2017-04" db="EMBL/GenBank/DDBJ databases">
        <authorList>
            <person name="Varghese N."/>
            <person name="Submissions S."/>
        </authorList>
    </citation>
    <scope>NUCLEOTIDE SEQUENCE [LARGE SCALE GENOMIC DNA]</scope>
    <source>
        <strain evidence="2">VKM Ac-2121</strain>
    </source>
</reference>
<dbReference type="Proteomes" id="UP000193711">
    <property type="component" value="Unassembled WGS sequence"/>
</dbReference>
<keyword evidence="2" id="KW-1185">Reference proteome</keyword>
<dbReference type="OrthoDB" id="5124394at2"/>
<protein>
    <submittedName>
        <fullName evidence="1">Uncharacterized protein</fullName>
    </submittedName>
</protein>
<evidence type="ECO:0000313" key="2">
    <source>
        <dbReference type="Proteomes" id="UP000193711"/>
    </source>
</evidence>
<name>A0A1X7NXN4_9MICO</name>
<gene>
    <name evidence="1" type="ORF">SAMN06295885_2132</name>
</gene>
<sequence length="130" mass="14238">MTAVGSDDARPLSRTDARDVVFDACRIGDATLDAHIDDLWAAKADPDLTRGLLARLRLDVEAARALLEAAAEPEWWSAVTAGRLDDACRAARIWAEGDPTCAELERLFASRLRDVFGIDIAGIPRRHRSL</sequence>
<dbReference type="EMBL" id="FXBM01000002">
    <property type="protein sequence ID" value="SMH43034.1"/>
    <property type="molecule type" value="Genomic_DNA"/>
</dbReference>
<dbReference type="AlphaFoldDB" id="A0A1X7NXN4"/>
<dbReference type="RefSeq" id="WP_085476583.1">
    <property type="nucleotide sequence ID" value="NZ_FXBM01000002.1"/>
</dbReference>